<dbReference type="PANTHER" id="PTHR30349">
    <property type="entry name" value="PHAGE INTEGRASE-RELATED"/>
    <property type="match status" value="1"/>
</dbReference>
<dbReference type="CDD" id="cd00397">
    <property type="entry name" value="DNA_BRE_C"/>
    <property type="match status" value="1"/>
</dbReference>
<dbReference type="InterPro" id="IPR002104">
    <property type="entry name" value="Integrase_catalytic"/>
</dbReference>
<dbReference type="GO" id="GO:0006310">
    <property type="term" value="P:DNA recombination"/>
    <property type="evidence" value="ECO:0007669"/>
    <property type="project" value="UniProtKB-KW"/>
</dbReference>
<gene>
    <name evidence="3" type="ORF">PDESU_05661</name>
</gene>
<proteinExistence type="predicted"/>
<dbReference type="InterPro" id="IPR050090">
    <property type="entry name" value="Tyrosine_recombinase_XerCD"/>
</dbReference>
<dbReference type="GO" id="GO:0003677">
    <property type="term" value="F:DNA binding"/>
    <property type="evidence" value="ECO:0007669"/>
    <property type="project" value="InterPro"/>
</dbReference>
<feature type="domain" description="Tyr recombinase" evidence="2">
    <location>
        <begin position="7"/>
        <end position="203"/>
    </location>
</feature>
<name>A0A6C2UCW4_PONDE</name>
<evidence type="ECO:0000313" key="4">
    <source>
        <dbReference type="Proteomes" id="UP000366872"/>
    </source>
</evidence>
<dbReference type="Pfam" id="PF00589">
    <property type="entry name" value="Phage_integrase"/>
    <property type="match status" value="1"/>
</dbReference>
<dbReference type="GO" id="GO:0015074">
    <property type="term" value="P:DNA integration"/>
    <property type="evidence" value="ECO:0007669"/>
    <property type="project" value="InterPro"/>
</dbReference>
<dbReference type="AlphaFoldDB" id="A0A6C2UCW4"/>
<keyword evidence="4" id="KW-1185">Reference proteome</keyword>
<dbReference type="SUPFAM" id="SSF56349">
    <property type="entry name" value="DNA breaking-rejoining enzymes"/>
    <property type="match status" value="1"/>
</dbReference>
<dbReference type="Gene3D" id="1.10.443.10">
    <property type="entry name" value="Intergrase catalytic core"/>
    <property type="match status" value="1"/>
</dbReference>
<dbReference type="Proteomes" id="UP000366872">
    <property type="component" value="Unassembled WGS sequence"/>
</dbReference>
<organism evidence="3 4">
    <name type="scientific">Pontiella desulfatans</name>
    <dbReference type="NCBI Taxonomy" id="2750659"/>
    <lineage>
        <taxon>Bacteria</taxon>
        <taxon>Pseudomonadati</taxon>
        <taxon>Kiritimatiellota</taxon>
        <taxon>Kiritimatiellia</taxon>
        <taxon>Kiritimatiellales</taxon>
        <taxon>Pontiellaceae</taxon>
        <taxon>Pontiella</taxon>
    </lineage>
</organism>
<evidence type="ECO:0000256" key="1">
    <source>
        <dbReference type="ARBA" id="ARBA00023172"/>
    </source>
</evidence>
<dbReference type="InterPro" id="IPR013762">
    <property type="entry name" value="Integrase-like_cat_sf"/>
</dbReference>
<dbReference type="RefSeq" id="WP_136082567.1">
    <property type="nucleotide sequence ID" value="NZ_CAAHFG010000004.1"/>
</dbReference>
<dbReference type="EMBL" id="CAAHFG010000004">
    <property type="protein sequence ID" value="VGO17066.1"/>
    <property type="molecule type" value="Genomic_DNA"/>
</dbReference>
<reference evidence="3 4" key="1">
    <citation type="submission" date="2019-04" db="EMBL/GenBank/DDBJ databases">
        <authorList>
            <person name="Van Vliet M D."/>
        </authorList>
    </citation>
    <scope>NUCLEOTIDE SEQUENCE [LARGE SCALE GENOMIC DNA]</scope>
    <source>
        <strain evidence="3 4">F1</strain>
    </source>
</reference>
<accession>A0A6C2UCW4</accession>
<evidence type="ECO:0000313" key="3">
    <source>
        <dbReference type="EMBL" id="VGO17066.1"/>
    </source>
</evidence>
<dbReference type="PROSITE" id="PS51898">
    <property type="entry name" value="TYR_RECOMBINASE"/>
    <property type="match status" value="1"/>
</dbReference>
<dbReference type="InterPro" id="IPR011010">
    <property type="entry name" value="DNA_brk_join_enz"/>
</dbReference>
<sequence length="205" mass="23108">MTTGLTNQAKTLTPKQESMILGYLADRRNSLRNRIMFLLSCKSGLRAKEISGLKWKNILTDEIEVGDTIHLTNDISKGKNGGRVIPIHKTLKPLLQELLEIHSKRIRGNKTALYETSLIQTERSKSSTPQVIVNFFHTLYKDLGLIGYSSHSGRRTFITNTARKVSTVGGSLRDIQYLAGHSTLQTTQRYIDHDSESQRKVVDLI</sequence>
<dbReference type="PANTHER" id="PTHR30349:SF64">
    <property type="entry name" value="PROPHAGE INTEGRASE INTD-RELATED"/>
    <property type="match status" value="1"/>
</dbReference>
<keyword evidence="1" id="KW-0233">DNA recombination</keyword>
<protein>
    <recommendedName>
        <fullName evidence="2">Tyr recombinase domain-containing protein</fullName>
    </recommendedName>
</protein>
<evidence type="ECO:0000259" key="2">
    <source>
        <dbReference type="PROSITE" id="PS51898"/>
    </source>
</evidence>